<name>A0ABD5MML8_9EURY</name>
<evidence type="ECO:0000313" key="4">
    <source>
        <dbReference type="Proteomes" id="UP001589595"/>
    </source>
</evidence>
<dbReference type="EMBL" id="JBHMAJ010000007">
    <property type="protein sequence ID" value="MFB9825068.1"/>
    <property type="molecule type" value="Genomic_DNA"/>
</dbReference>
<accession>A0ABD5MML8</accession>
<protein>
    <submittedName>
        <fullName evidence="3">Uncharacterized protein</fullName>
    </submittedName>
</protein>
<dbReference type="GeneID" id="67210290"/>
<sequence length="255" mass="28925">MIEISSPYNLPEIAQVLGAVGSIILSALLVLLYDKQASIQNTQRKLMENQNELQQLQHKPLLEIDHIGTGEHDDFCIILSNVGKGAARNVEIELEPVLDWKSAPEEDIYTRPTRWVPRKEGAGSGPAVRSPNCYIKPETSEEVFSLTSALYIRSRREYQGDHDDVPAAFVHATGQLAEAGKEWLRLKMTIHYEDIDEEPYSQEFADLALPIKGRTLLEASMEYGTQIEAVDSQRMDGPHRDRLEENTDERHREFL</sequence>
<evidence type="ECO:0000256" key="2">
    <source>
        <dbReference type="SAM" id="Phobius"/>
    </source>
</evidence>
<keyword evidence="2" id="KW-0472">Membrane</keyword>
<feature type="transmembrane region" description="Helical" evidence="2">
    <location>
        <begin position="13"/>
        <end position="33"/>
    </location>
</feature>
<dbReference type="Proteomes" id="UP001589595">
    <property type="component" value="Unassembled WGS sequence"/>
</dbReference>
<comment type="caution">
    <text evidence="3">The sequence shown here is derived from an EMBL/GenBank/DDBJ whole genome shotgun (WGS) entry which is preliminary data.</text>
</comment>
<keyword evidence="2" id="KW-0812">Transmembrane</keyword>
<evidence type="ECO:0000256" key="1">
    <source>
        <dbReference type="SAM" id="MobiDB-lite"/>
    </source>
</evidence>
<evidence type="ECO:0000313" key="3">
    <source>
        <dbReference type="EMBL" id="MFB9825068.1"/>
    </source>
</evidence>
<organism evidence="3 4">
    <name type="scientific">Halobaculum roseum</name>
    <dbReference type="NCBI Taxonomy" id="2175149"/>
    <lineage>
        <taxon>Archaea</taxon>
        <taxon>Methanobacteriati</taxon>
        <taxon>Methanobacteriota</taxon>
        <taxon>Stenosarchaea group</taxon>
        <taxon>Halobacteria</taxon>
        <taxon>Halobacteriales</taxon>
        <taxon>Haloferacaceae</taxon>
        <taxon>Halobaculum</taxon>
    </lineage>
</organism>
<feature type="region of interest" description="Disordered" evidence="1">
    <location>
        <begin position="232"/>
        <end position="255"/>
    </location>
</feature>
<proteinExistence type="predicted"/>
<keyword evidence="2" id="KW-1133">Transmembrane helix</keyword>
<keyword evidence="4" id="KW-1185">Reference proteome</keyword>
<dbReference type="RefSeq" id="WP_222922917.1">
    <property type="nucleotide sequence ID" value="NZ_CP082286.1"/>
</dbReference>
<dbReference type="AlphaFoldDB" id="A0ABD5MML8"/>
<reference evidence="3" key="1">
    <citation type="submission" date="2024-09" db="EMBL/GenBank/DDBJ databases">
        <authorList>
            <person name="Sun Q."/>
        </authorList>
    </citation>
    <scope>NUCLEOTIDE SEQUENCE [LARGE SCALE GENOMIC DNA]</scope>
    <source>
        <strain evidence="3">JCM 31273</strain>
    </source>
</reference>
<gene>
    <name evidence="3" type="ORF">ACFFOL_12925</name>
</gene>